<feature type="region of interest" description="Disordered" evidence="1">
    <location>
        <begin position="1"/>
        <end position="45"/>
    </location>
</feature>
<accession>A0A9N7Z0G8</accession>
<dbReference type="AlphaFoldDB" id="A0A9N7Z0G8"/>
<protein>
    <submittedName>
        <fullName evidence="2">Uncharacterized protein</fullName>
    </submittedName>
</protein>
<evidence type="ECO:0000256" key="1">
    <source>
        <dbReference type="SAM" id="MobiDB-lite"/>
    </source>
</evidence>
<feature type="compositionally biased region" description="Basic and acidic residues" evidence="1">
    <location>
        <begin position="9"/>
        <end position="32"/>
    </location>
</feature>
<evidence type="ECO:0000313" key="2">
    <source>
        <dbReference type="EMBL" id="CAB1446706.1"/>
    </source>
</evidence>
<comment type="caution">
    <text evidence="2">The sequence shown here is derived from an EMBL/GenBank/DDBJ whole genome shotgun (WGS) entry which is preliminary data.</text>
</comment>
<name>A0A9N7Z0G8_PLEPL</name>
<reference evidence="2" key="1">
    <citation type="submission" date="2020-03" db="EMBL/GenBank/DDBJ databases">
        <authorList>
            <person name="Weist P."/>
        </authorList>
    </citation>
    <scope>NUCLEOTIDE SEQUENCE</scope>
</reference>
<sequence>MKISQPESPELHGERSSSETRSTDIVEQDERTQQYTQTQRNHQHKAYNTELCIRERTQYSNQYGEGARERGLRELRWWHLPGEAVGMAGRARTPSLAAARCRPDFAQAQVIRHSSGF</sequence>
<proteinExistence type="predicted"/>
<gene>
    <name evidence="2" type="ORF">PLEPLA_LOCUS34431</name>
</gene>
<evidence type="ECO:0000313" key="3">
    <source>
        <dbReference type="Proteomes" id="UP001153269"/>
    </source>
</evidence>
<dbReference type="Proteomes" id="UP001153269">
    <property type="component" value="Unassembled WGS sequence"/>
</dbReference>
<dbReference type="EMBL" id="CADEAL010003925">
    <property type="protein sequence ID" value="CAB1446706.1"/>
    <property type="molecule type" value="Genomic_DNA"/>
</dbReference>
<organism evidence="2 3">
    <name type="scientific">Pleuronectes platessa</name>
    <name type="common">European plaice</name>
    <dbReference type="NCBI Taxonomy" id="8262"/>
    <lineage>
        <taxon>Eukaryota</taxon>
        <taxon>Metazoa</taxon>
        <taxon>Chordata</taxon>
        <taxon>Craniata</taxon>
        <taxon>Vertebrata</taxon>
        <taxon>Euteleostomi</taxon>
        <taxon>Actinopterygii</taxon>
        <taxon>Neopterygii</taxon>
        <taxon>Teleostei</taxon>
        <taxon>Neoteleostei</taxon>
        <taxon>Acanthomorphata</taxon>
        <taxon>Carangaria</taxon>
        <taxon>Pleuronectiformes</taxon>
        <taxon>Pleuronectoidei</taxon>
        <taxon>Pleuronectidae</taxon>
        <taxon>Pleuronectes</taxon>
    </lineage>
</organism>
<keyword evidence="3" id="KW-1185">Reference proteome</keyword>